<proteinExistence type="predicted"/>
<reference evidence="3 4" key="1">
    <citation type="submission" date="2021-06" db="EMBL/GenBank/DDBJ databases">
        <authorList>
            <person name="Palmer J.M."/>
        </authorList>
    </citation>
    <scope>NUCLEOTIDE SEQUENCE [LARGE SCALE GENOMIC DNA]</scope>
    <source>
        <strain evidence="3 4">XC_2019</strain>
        <tissue evidence="3">Muscle</tissue>
    </source>
</reference>
<keyword evidence="4" id="KW-1185">Reference proteome</keyword>
<feature type="coiled-coil region" evidence="1">
    <location>
        <begin position="115"/>
        <end position="154"/>
    </location>
</feature>
<dbReference type="Proteomes" id="UP001434883">
    <property type="component" value="Unassembled WGS sequence"/>
</dbReference>
<organism evidence="3 4">
    <name type="scientific">Xenoophorus captivus</name>
    <dbReference type="NCBI Taxonomy" id="1517983"/>
    <lineage>
        <taxon>Eukaryota</taxon>
        <taxon>Metazoa</taxon>
        <taxon>Chordata</taxon>
        <taxon>Craniata</taxon>
        <taxon>Vertebrata</taxon>
        <taxon>Euteleostomi</taxon>
        <taxon>Actinopterygii</taxon>
        <taxon>Neopterygii</taxon>
        <taxon>Teleostei</taxon>
        <taxon>Neoteleostei</taxon>
        <taxon>Acanthomorphata</taxon>
        <taxon>Ovalentaria</taxon>
        <taxon>Atherinomorphae</taxon>
        <taxon>Cyprinodontiformes</taxon>
        <taxon>Goodeidae</taxon>
        <taxon>Xenoophorus</taxon>
    </lineage>
</organism>
<evidence type="ECO:0000313" key="3">
    <source>
        <dbReference type="EMBL" id="MEQ2196565.1"/>
    </source>
</evidence>
<feature type="region of interest" description="Disordered" evidence="2">
    <location>
        <begin position="86"/>
        <end position="110"/>
    </location>
</feature>
<evidence type="ECO:0000313" key="4">
    <source>
        <dbReference type="Proteomes" id="UP001434883"/>
    </source>
</evidence>
<evidence type="ECO:0000256" key="2">
    <source>
        <dbReference type="SAM" id="MobiDB-lite"/>
    </source>
</evidence>
<dbReference type="EMBL" id="JAHRIN010016943">
    <property type="protein sequence ID" value="MEQ2196565.1"/>
    <property type="molecule type" value="Genomic_DNA"/>
</dbReference>
<protein>
    <submittedName>
        <fullName evidence="3">Uncharacterized protein</fullName>
    </submittedName>
</protein>
<evidence type="ECO:0000256" key="1">
    <source>
        <dbReference type="SAM" id="Coils"/>
    </source>
</evidence>
<comment type="caution">
    <text evidence="3">The sequence shown here is derived from an EMBL/GenBank/DDBJ whole genome shotgun (WGS) entry which is preliminary data.</text>
</comment>
<gene>
    <name evidence="3" type="ORF">XENOCAPTIV_003721</name>
</gene>
<accession>A0ABV0QL84</accession>
<sequence length="177" mass="20056">MEAQRISLSQIHAAQLELLQEETDTCTPSLDLKLQDLRHQSGQGGRKISKYMIEAVSEECSEIIRIFGKEFLERVNTAGLPLISEEGPAASESTSIVQEARGEQSGESASTSVELQRLKAEAQVKQLQLEESHRQEMERLRGHYQQQAAETEERYATELFVLQQRLQETTGAQTYYR</sequence>
<name>A0ABV0QL84_9TELE</name>
<keyword evidence="1" id="KW-0175">Coiled coil</keyword>